<keyword evidence="2" id="KW-1185">Reference proteome</keyword>
<dbReference type="Proteomes" id="UP001168990">
    <property type="component" value="Unassembled WGS sequence"/>
</dbReference>
<accession>A0AA39FVI4</accession>
<protein>
    <submittedName>
        <fullName evidence="1">Uncharacterized protein</fullName>
    </submittedName>
</protein>
<reference evidence="1" key="1">
    <citation type="journal article" date="2023" name="bioRxiv">
        <title>Scaffold-level genome assemblies of two parasitoid biocontrol wasps reveal the parthenogenesis mechanism and an associated novel virus.</title>
        <authorList>
            <person name="Inwood S."/>
            <person name="Skelly J."/>
            <person name="Guhlin J."/>
            <person name="Harrop T."/>
            <person name="Goldson S."/>
            <person name="Dearden P."/>
        </authorList>
    </citation>
    <scope>NUCLEOTIDE SEQUENCE</scope>
    <source>
        <strain evidence="1">Irish</strain>
        <tissue evidence="1">Whole body</tissue>
    </source>
</reference>
<proteinExistence type="predicted"/>
<evidence type="ECO:0000313" key="1">
    <source>
        <dbReference type="EMBL" id="KAK0176493.1"/>
    </source>
</evidence>
<organism evidence="1 2">
    <name type="scientific">Microctonus aethiopoides</name>
    <dbReference type="NCBI Taxonomy" id="144406"/>
    <lineage>
        <taxon>Eukaryota</taxon>
        <taxon>Metazoa</taxon>
        <taxon>Ecdysozoa</taxon>
        <taxon>Arthropoda</taxon>
        <taxon>Hexapoda</taxon>
        <taxon>Insecta</taxon>
        <taxon>Pterygota</taxon>
        <taxon>Neoptera</taxon>
        <taxon>Endopterygota</taxon>
        <taxon>Hymenoptera</taxon>
        <taxon>Apocrita</taxon>
        <taxon>Ichneumonoidea</taxon>
        <taxon>Braconidae</taxon>
        <taxon>Euphorinae</taxon>
        <taxon>Microctonus</taxon>
    </lineage>
</organism>
<name>A0AA39FVI4_9HYME</name>
<dbReference type="AlphaFoldDB" id="A0AA39FVI4"/>
<gene>
    <name evidence="1" type="ORF">PV328_000624</name>
</gene>
<dbReference type="EMBL" id="JAQQBS010000001">
    <property type="protein sequence ID" value="KAK0176493.1"/>
    <property type="molecule type" value="Genomic_DNA"/>
</dbReference>
<reference evidence="1" key="2">
    <citation type="submission" date="2023-03" db="EMBL/GenBank/DDBJ databases">
        <authorList>
            <person name="Inwood S.N."/>
            <person name="Skelly J.G."/>
            <person name="Guhlin J."/>
            <person name="Harrop T.W.R."/>
            <person name="Goldson S.G."/>
            <person name="Dearden P.K."/>
        </authorList>
    </citation>
    <scope>NUCLEOTIDE SEQUENCE</scope>
    <source>
        <strain evidence="1">Irish</strain>
        <tissue evidence="1">Whole body</tissue>
    </source>
</reference>
<sequence length="107" mass="13061">MKTTYSWYSYAERKRRWDVFGARDEQAQEMRSFPKIREAKIENRISKQIGLPHRLQFHNRKRKYRVPARRDVIIESQKVFLSCYLQKRRAYYALKLHGFYKASGKLS</sequence>
<comment type="caution">
    <text evidence="1">The sequence shown here is derived from an EMBL/GenBank/DDBJ whole genome shotgun (WGS) entry which is preliminary data.</text>
</comment>
<evidence type="ECO:0000313" key="2">
    <source>
        <dbReference type="Proteomes" id="UP001168990"/>
    </source>
</evidence>